<evidence type="ECO:0000313" key="14">
    <source>
        <dbReference type="EMBL" id="BAT61280.1"/>
    </source>
</evidence>
<dbReference type="GO" id="GO:0046656">
    <property type="term" value="P:folic acid biosynthetic process"/>
    <property type="evidence" value="ECO:0007669"/>
    <property type="project" value="UniProtKB-KW"/>
</dbReference>
<proteinExistence type="inferred from homology"/>
<evidence type="ECO:0000256" key="10">
    <source>
        <dbReference type="ARBA" id="ARBA00029409"/>
    </source>
</evidence>
<dbReference type="GO" id="GO:0046654">
    <property type="term" value="P:tetrahydrofolate biosynthetic process"/>
    <property type="evidence" value="ECO:0007669"/>
    <property type="project" value="UniProtKB-UniPathway"/>
</dbReference>
<dbReference type="KEGG" id="vgo:GJW-30_1_03837"/>
<evidence type="ECO:0000259" key="13">
    <source>
        <dbReference type="PROSITE" id="PS00794"/>
    </source>
</evidence>
<dbReference type="EMBL" id="AP014946">
    <property type="protein sequence ID" value="BAT61280.1"/>
    <property type="molecule type" value="Genomic_DNA"/>
</dbReference>
<protein>
    <recommendedName>
        <fullName evidence="4">2-amino-4-hydroxy-6-hydroxymethyldihydropteridine pyrophosphokinase</fullName>
        <ecNumber evidence="3">2.7.6.3</ecNumber>
    </recommendedName>
    <alternativeName>
        <fullName evidence="11">6-hydroxymethyl-7,8-dihydropterin pyrophosphokinase</fullName>
    </alternativeName>
    <alternativeName>
        <fullName evidence="12">7,8-dihydro-6-hydroxymethylpterin-pyrophosphokinase</fullName>
    </alternativeName>
</protein>
<dbReference type="UniPathway" id="UPA00077">
    <property type="reaction ID" value="UER00155"/>
</dbReference>
<evidence type="ECO:0000313" key="15">
    <source>
        <dbReference type="Proteomes" id="UP000236884"/>
    </source>
</evidence>
<dbReference type="PANTHER" id="PTHR43071">
    <property type="entry name" value="2-AMINO-4-HYDROXY-6-HYDROXYMETHYLDIHYDROPTERIDINE PYROPHOSPHOKINASE"/>
    <property type="match status" value="1"/>
</dbReference>
<dbReference type="GO" id="GO:0005524">
    <property type="term" value="F:ATP binding"/>
    <property type="evidence" value="ECO:0007669"/>
    <property type="project" value="UniProtKB-KW"/>
</dbReference>
<dbReference type="CDD" id="cd00483">
    <property type="entry name" value="HPPK"/>
    <property type="match status" value="1"/>
</dbReference>
<accession>A0A0S3PZX7</accession>
<dbReference type="NCBIfam" id="TIGR01498">
    <property type="entry name" value="folK"/>
    <property type="match status" value="1"/>
</dbReference>
<reference evidence="14 15" key="1">
    <citation type="submission" date="2015-08" db="EMBL/GenBank/DDBJ databases">
        <title>Investigation of the bacterial diversity of lava forest soil.</title>
        <authorList>
            <person name="Lee J.S."/>
        </authorList>
    </citation>
    <scope>NUCLEOTIDE SEQUENCE [LARGE SCALE GENOMIC DNA]</scope>
    <source>
        <strain evidence="14 15">GJW-30</strain>
    </source>
</reference>
<keyword evidence="8" id="KW-0067">ATP-binding</keyword>
<evidence type="ECO:0000256" key="2">
    <source>
        <dbReference type="ARBA" id="ARBA00005810"/>
    </source>
</evidence>
<gene>
    <name evidence="14" type="primary">folK</name>
    <name evidence="14" type="ORF">GJW-30_1_03837</name>
</gene>
<dbReference type="PANTHER" id="PTHR43071:SF1">
    <property type="entry name" value="2-AMINO-4-HYDROXY-6-HYDROXYMETHYLDIHYDROPTERIDINE PYROPHOSPHOKINASE"/>
    <property type="match status" value="1"/>
</dbReference>
<evidence type="ECO:0000256" key="6">
    <source>
        <dbReference type="ARBA" id="ARBA00022741"/>
    </source>
</evidence>
<keyword evidence="9" id="KW-0289">Folate biosynthesis</keyword>
<dbReference type="InterPro" id="IPR035907">
    <property type="entry name" value="Hppk_sf"/>
</dbReference>
<dbReference type="SUPFAM" id="SSF55083">
    <property type="entry name" value="6-hydroxymethyl-7,8-dihydropterin pyrophosphokinase, HPPK"/>
    <property type="match status" value="1"/>
</dbReference>
<dbReference type="GO" id="GO:0003848">
    <property type="term" value="F:2-amino-4-hydroxy-6-hydroxymethyldihydropteridine diphosphokinase activity"/>
    <property type="evidence" value="ECO:0007669"/>
    <property type="project" value="UniProtKB-EC"/>
</dbReference>
<dbReference type="Gene3D" id="3.30.70.560">
    <property type="entry name" value="7,8-Dihydro-6-hydroxymethylpterin-pyrophosphokinase HPPK"/>
    <property type="match status" value="1"/>
</dbReference>
<dbReference type="AlphaFoldDB" id="A0A0S3PZX7"/>
<dbReference type="GO" id="GO:0016301">
    <property type="term" value="F:kinase activity"/>
    <property type="evidence" value="ECO:0007669"/>
    <property type="project" value="UniProtKB-KW"/>
</dbReference>
<sequence>MSETAYVGFGGNVGDVRATLAKAITHYCDGTAVKLLARSSDYRTPPWGNTDQPPFINLCLAIETTLEPEALLDHGLAVERAFGRDRAREERWGPRTLDIDVLSYGNRRVDTPRLTLPHPRLTERAFVLVPLAEIRPELQVGGTTVGAALAKLDTAGIQRLSPLT</sequence>
<comment type="function">
    <text evidence="10">Catalyzes the transfer of pyrophosphate from adenosine triphosphate (ATP) to 6-hydroxymethyl-7,8-dihydropterin, an enzymatic step in folate biosynthesis pathway.</text>
</comment>
<evidence type="ECO:0000256" key="1">
    <source>
        <dbReference type="ARBA" id="ARBA00005051"/>
    </source>
</evidence>
<comment type="pathway">
    <text evidence="1">Cofactor biosynthesis; tetrahydrofolate biosynthesis; 2-amino-4-hydroxy-6-hydroxymethyl-7,8-dihydropteridine diphosphate from 7,8-dihydroneopterin triphosphate: step 4/4.</text>
</comment>
<keyword evidence="7 14" id="KW-0418">Kinase</keyword>
<comment type="similarity">
    <text evidence="2">Belongs to the HPPK family.</text>
</comment>
<evidence type="ECO:0000256" key="7">
    <source>
        <dbReference type="ARBA" id="ARBA00022777"/>
    </source>
</evidence>
<evidence type="ECO:0000256" key="9">
    <source>
        <dbReference type="ARBA" id="ARBA00022909"/>
    </source>
</evidence>
<evidence type="ECO:0000256" key="8">
    <source>
        <dbReference type="ARBA" id="ARBA00022840"/>
    </source>
</evidence>
<evidence type="ECO:0000256" key="3">
    <source>
        <dbReference type="ARBA" id="ARBA00013253"/>
    </source>
</evidence>
<dbReference type="InterPro" id="IPR000550">
    <property type="entry name" value="Hppk"/>
</dbReference>
<dbReference type="PROSITE" id="PS00794">
    <property type="entry name" value="HPPK"/>
    <property type="match status" value="1"/>
</dbReference>
<keyword evidence="5 14" id="KW-0808">Transferase</keyword>
<evidence type="ECO:0000256" key="11">
    <source>
        <dbReference type="ARBA" id="ARBA00029766"/>
    </source>
</evidence>
<name>A0A0S3PZX7_9BRAD</name>
<organism evidence="14 15">
    <name type="scientific">Variibacter gotjawalensis</name>
    <dbReference type="NCBI Taxonomy" id="1333996"/>
    <lineage>
        <taxon>Bacteria</taxon>
        <taxon>Pseudomonadati</taxon>
        <taxon>Pseudomonadota</taxon>
        <taxon>Alphaproteobacteria</taxon>
        <taxon>Hyphomicrobiales</taxon>
        <taxon>Nitrobacteraceae</taxon>
        <taxon>Variibacter</taxon>
    </lineage>
</organism>
<dbReference type="EC" id="2.7.6.3" evidence="3"/>
<evidence type="ECO:0000256" key="5">
    <source>
        <dbReference type="ARBA" id="ARBA00022679"/>
    </source>
</evidence>
<keyword evidence="15" id="KW-1185">Reference proteome</keyword>
<dbReference type="Proteomes" id="UP000236884">
    <property type="component" value="Chromosome"/>
</dbReference>
<evidence type="ECO:0000256" key="4">
    <source>
        <dbReference type="ARBA" id="ARBA00016218"/>
    </source>
</evidence>
<keyword evidence="6" id="KW-0547">Nucleotide-binding</keyword>
<dbReference type="OrthoDB" id="9808041at2"/>
<feature type="domain" description="7,8-dihydro-6-hydroxymethylpterin-pyrophosphokinase" evidence="13">
    <location>
        <begin position="91"/>
        <end position="102"/>
    </location>
</feature>
<evidence type="ECO:0000256" key="12">
    <source>
        <dbReference type="ARBA" id="ARBA00033413"/>
    </source>
</evidence>
<dbReference type="RefSeq" id="WP_096357999.1">
    <property type="nucleotide sequence ID" value="NZ_AP014946.1"/>
</dbReference>
<dbReference type="Pfam" id="PF01288">
    <property type="entry name" value="HPPK"/>
    <property type="match status" value="1"/>
</dbReference>